<dbReference type="SMART" id="SM00822">
    <property type="entry name" value="PKS_KR"/>
    <property type="match status" value="1"/>
</dbReference>
<dbReference type="EMBL" id="JAUHTB010000004">
    <property type="protein sequence ID" value="MDN4505483.1"/>
    <property type="molecule type" value="Genomic_DNA"/>
</dbReference>
<protein>
    <submittedName>
        <fullName evidence="3">SDR family oxidoreductase</fullName>
        <ecNumber evidence="3">1.-.-.-</ecNumber>
    </submittedName>
</protein>
<dbReference type="InterPro" id="IPR020904">
    <property type="entry name" value="Sc_DH/Rdtase_CS"/>
</dbReference>
<dbReference type="PANTHER" id="PTHR42760">
    <property type="entry name" value="SHORT-CHAIN DEHYDROGENASES/REDUCTASES FAMILY MEMBER"/>
    <property type="match status" value="1"/>
</dbReference>
<feature type="domain" description="Ketoreductase" evidence="2">
    <location>
        <begin position="8"/>
        <end position="195"/>
    </location>
</feature>
<evidence type="ECO:0000313" key="4">
    <source>
        <dbReference type="Proteomes" id="UP001172702"/>
    </source>
</evidence>
<organism evidence="3 4">
    <name type="scientific">Dietzia maris</name>
    <dbReference type="NCBI Taxonomy" id="37915"/>
    <lineage>
        <taxon>Bacteria</taxon>
        <taxon>Bacillati</taxon>
        <taxon>Actinomycetota</taxon>
        <taxon>Actinomycetes</taxon>
        <taxon>Mycobacteriales</taxon>
        <taxon>Dietziaceae</taxon>
        <taxon>Dietzia</taxon>
    </lineage>
</organism>
<evidence type="ECO:0000313" key="3">
    <source>
        <dbReference type="EMBL" id="MDN4505483.1"/>
    </source>
</evidence>
<dbReference type="InterPro" id="IPR002347">
    <property type="entry name" value="SDR_fam"/>
</dbReference>
<comment type="caution">
    <text evidence="3">The sequence shown here is derived from an EMBL/GenBank/DDBJ whole genome shotgun (WGS) entry which is preliminary data.</text>
</comment>
<keyword evidence="3" id="KW-0560">Oxidoreductase</keyword>
<dbReference type="Pfam" id="PF13561">
    <property type="entry name" value="adh_short_C2"/>
    <property type="match status" value="1"/>
</dbReference>
<dbReference type="PRINTS" id="PR00081">
    <property type="entry name" value="GDHRDH"/>
</dbReference>
<keyword evidence="4" id="KW-1185">Reference proteome</keyword>
<sequence>MTVPASGRRVLVTGATQGIGRAVAQAFARLGDIVAVHYASRPEEARRTLESLDGEGHVMVNADISDPHQCRALVQKVLSELGGVDVLINNAGIAPSPFNAHPIADATFEDWTDRWEQMLSVNLLGAAHVTWAFAQQLREGAGSGAVVNIGSRGAFKGEPEHPAYAASKAALHAFGQSIAATLAPYGISVSSVAPGVVATERQATTLAGPDGDGLRAQSPFGRVATPEEVAHAVLYLASPEAVWSSGAVLDLNGASYFHP</sequence>
<dbReference type="RefSeq" id="WP_067714267.1">
    <property type="nucleotide sequence ID" value="NZ_JAUHTB010000004.1"/>
</dbReference>
<dbReference type="PROSITE" id="PS00061">
    <property type="entry name" value="ADH_SHORT"/>
    <property type="match status" value="1"/>
</dbReference>
<accession>A0ABT8GZ40</accession>
<dbReference type="Gene3D" id="3.40.50.720">
    <property type="entry name" value="NAD(P)-binding Rossmann-like Domain"/>
    <property type="match status" value="1"/>
</dbReference>
<dbReference type="InterPro" id="IPR036291">
    <property type="entry name" value="NAD(P)-bd_dom_sf"/>
</dbReference>
<dbReference type="Proteomes" id="UP001172702">
    <property type="component" value="Unassembled WGS sequence"/>
</dbReference>
<evidence type="ECO:0000259" key="2">
    <source>
        <dbReference type="SMART" id="SM00822"/>
    </source>
</evidence>
<proteinExistence type="inferred from homology"/>
<dbReference type="InterPro" id="IPR057326">
    <property type="entry name" value="KR_dom"/>
</dbReference>
<name>A0ABT8GZ40_9ACTN</name>
<evidence type="ECO:0000256" key="1">
    <source>
        <dbReference type="ARBA" id="ARBA00006484"/>
    </source>
</evidence>
<dbReference type="CDD" id="cd05233">
    <property type="entry name" value="SDR_c"/>
    <property type="match status" value="1"/>
</dbReference>
<gene>
    <name evidence="3" type="ORF">QYF62_05390</name>
</gene>
<dbReference type="SUPFAM" id="SSF51735">
    <property type="entry name" value="NAD(P)-binding Rossmann-fold domains"/>
    <property type="match status" value="1"/>
</dbReference>
<dbReference type="PRINTS" id="PR00080">
    <property type="entry name" value="SDRFAMILY"/>
</dbReference>
<reference evidence="3 4" key="1">
    <citation type="submission" date="2023-07" db="EMBL/GenBank/DDBJ databases">
        <title>Strategy for survival of the halotoleranting strain Dietzia MX2 from the Yakshinskoe mineral salts deposit.</title>
        <authorList>
            <person name="Kharitonova M.A."/>
            <person name="Kupriyanova-Ashina F.G."/>
            <person name="Shakirov T.R."/>
            <person name="Vafina M.S."/>
            <person name="Ilinskaya O.N."/>
        </authorList>
    </citation>
    <scope>NUCLEOTIDE SEQUENCE [LARGE SCALE GENOMIC DNA]</scope>
    <source>
        <strain evidence="3 4">MX2</strain>
    </source>
</reference>
<dbReference type="GO" id="GO:0016491">
    <property type="term" value="F:oxidoreductase activity"/>
    <property type="evidence" value="ECO:0007669"/>
    <property type="project" value="UniProtKB-KW"/>
</dbReference>
<dbReference type="EC" id="1.-.-.-" evidence="3"/>
<comment type="similarity">
    <text evidence="1">Belongs to the short-chain dehydrogenases/reductases (SDR) family.</text>
</comment>